<reference evidence="8" key="2">
    <citation type="journal article" date="2013" name="PLoS ONE">
        <title>Genome implosion elicits host-confinement in Alcaligenaceae: evidence from the comparative genomics of Tetrathiobacter kashmirensis, a pathogen in the making.</title>
        <authorList>
            <person name="Ghosh W."/>
            <person name="Alam M."/>
            <person name="Roy C."/>
            <person name="Pyne P."/>
            <person name="George A."/>
            <person name="Chakraborty R."/>
            <person name="Majumder S."/>
            <person name="Agarwal A."/>
            <person name="Chakraborty S."/>
            <person name="Majumdar S."/>
            <person name="Gupta S.K."/>
        </authorList>
    </citation>
    <scope>NUCLEOTIDE SEQUENCE [LARGE SCALE GENOMIC DNA]</scope>
    <source>
        <strain evidence="8">WT001</strain>
    </source>
</reference>
<dbReference type="Pfam" id="PF01380">
    <property type="entry name" value="SIS"/>
    <property type="match status" value="1"/>
</dbReference>
<evidence type="ECO:0000259" key="5">
    <source>
        <dbReference type="PROSITE" id="PS51071"/>
    </source>
</evidence>
<dbReference type="PROSITE" id="PS51464">
    <property type="entry name" value="SIS"/>
    <property type="match status" value="1"/>
</dbReference>
<evidence type="ECO:0000256" key="2">
    <source>
        <dbReference type="ARBA" id="ARBA00023125"/>
    </source>
</evidence>
<dbReference type="EMBL" id="CP003555">
    <property type="protein sequence ID" value="AFK63941.1"/>
    <property type="molecule type" value="Genomic_DNA"/>
</dbReference>
<dbReference type="HOGENOM" id="CLU_055769_1_3_4"/>
<dbReference type="SUPFAM" id="SSF46689">
    <property type="entry name" value="Homeodomain-like"/>
    <property type="match status" value="1"/>
</dbReference>
<keyword evidence="8" id="KW-1185">Reference proteome</keyword>
<dbReference type="SUPFAM" id="SSF53697">
    <property type="entry name" value="SIS domain"/>
    <property type="match status" value="1"/>
</dbReference>
<evidence type="ECO:0000313" key="7">
    <source>
        <dbReference type="EMBL" id="AFK63941.1"/>
    </source>
</evidence>
<evidence type="ECO:0000259" key="6">
    <source>
        <dbReference type="PROSITE" id="PS51464"/>
    </source>
</evidence>
<sequence length="288" mass="31992">MDKHSVDRLIEERYQSLSPVLQRAARYVMDNPKYMALNSMRSVASSAGLQSSTMHRLARELGFDGYESFRSVYRTWLTEGSSSFSERATALQKRSGSDEAEKLIRELLHADNTHLTELTATDTLKSIKHATDILGKARRIYVAGQRSLFPAAFYFNYACSMFMHNTRLLTGIAGTFSDDLREGDSGDALLVFSYNPYARDSVSAVEFARQQGMRIVSITDSTLSPIAKQSHALVIVPNSTPSLFPSVVPAMSIAQILVAMLVARGGKKSLQEIKKSEAQLQRFAVYVD</sequence>
<dbReference type="CDD" id="cd05013">
    <property type="entry name" value="SIS_RpiR"/>
    <property type="match status" value="1"/>
</dbReference>
<accession>I3UG03</accession>
<dbReference type="Proteomes" id="UP000005267">
    <property type="component" value="Chromosome"/>
</dbReference>
<dbReference type="InterPro" id="IPR047640">
    <property type="entry name" value="RpiR-like"/>
</dbReference>
<evidence type="ECO:0000313" key="8">
    <source>
        <dbReference type="Proteomes" id="UP000005267"/>
    </source>
</evidence>
<dbReference type="InterPro" id="IPR046348">
    <property type="entry name" value="SIS_dom_sf"/>
</dbReference>
<dbReference type="Pfam" id="PF01418">
    <property type="entry name" value="HTH_6"/>
    <property type="match status" value="1"/>
</dbReference>
<dbReference type="PANTHER" id="PTHR30514">
    <property type="entry name" value="GLUCOKINASE"/>
    <property type="match status" value="1"/>
</dbReference>
<feature type="domain" description="HTH rpiR-type" evidence="5">
    <location>
        <begin position="4"/>
        <end position="80"/>
    </location>
</feature>
<dbReference type="KEGG" id="aka:TKWG_21180"/>
<organism evidence="7 8">
    <name type="scientific">Advenella kashmirensis (strain DSM 17095 / LMG 22695 / WT001)</name>
    <name type="common">Tetrathiobacter kashmirensis</name>
    <dbReference type="NCBI Taxonomy" id="1036672"/>
    <lineage>
        <taxon>Bacteria</taxon>
        <taxon>Pseudomonadati</taxon>
        <taxon>Pseudomonadota</taxon>
        <taxon>Betaproteobacteria</taxon>
        <taxon>Burkholderiales</taxon>
        <taxon>Alcaligenaceae</taxon>
    </lineage>
</organism>
<keyword evidence="2" id="KW-0238">DNA-binding</keyword>
<evidence type="ECO:0000256" key="4">
    <source>
        <dbReference type="ARBA" id="ARBA00023163"/>
    </source>
</evidence>
<proteinExistence type="predicted"/>
<dbReference type="InterPro" id="IPR001347">
    <property type="entry name" value="SIS_dom"/>
</dbReference>
<dbReference type="STRING" id="1036672.TKWG_21180"/>
<dbReference type="OrthoDB" id="8713538at2"/>
<reference evidence="7 8" key="1">
    <citation type="journal article" date="2011" name="J. Bacteriol.">
        <title>Whole-genome shotgun sequencing of the sulfur-oxidizing chemoautotroph Tetrathiobacter kashmirensis.</title>
        <authorList>
            <person name="Ghosh W."/>
            <person name="George A."/>
            <person name="Agarwal A."/>
            <person name="Raj P."/>
            <person name="Alam M."/>
            <person name="Pyne P."/>
            <person name="Das Gupta S.K."/>
        </authorList>
    </citation>
    <scope>NUCLEOTIDE SEQUENCE [LARGE SCALE GENOMIC DNA]</scope>
    <source>
        <strain evidence="7 8">WT001</strain>
    </source>
</reference>
<keyword evidence="3" id="KW-0324">Glycolysis</keyword>
<dbReference type="InterPro" id="IPR000281">
    <property type="entry name" value="HTH_RpiR"/>
</dbReference>
<dbReference type="GO" id="GO:0006096">
    <property type="term" value="P:glycolytic process"/>
    <property type="evidence" value="ECO:0007669"/>
    <property type="project" value="UniProtKB-KW"/>
</dbReference>
<keyword evidence="4" id="KW-0804">Transcription</keyword>
<feature type="domain" description="SIS" evidence="6">
    <location>
        <begin position="130"/>
        <end position="272"/>
    </location>
</feature>
<dbReference type="PROSITE" id="PS51071">
    <property type="entry name" value="HTH_RPIR"/>
    <property type="match status" value="1"/>
</dbReference>
<name>I3UG03_ADVKW</name>
<evidence type="ECO:0000256" key="3">
    <source>
        <dbReference type="ARBA" id="ARBA00023152"/>
    </source>
</evidence>
<dbReference type="GO" id="GO:0097367">
    <property type="term" value="F:carbohydrate derivative binding"/>
    <property type="evidence" value="ECO:0007669"/>
    <property type="project" value="InterPro"/>
</dbReference>
<dbReference type="Gene3D" id="3.40.50.10490">
    <property type="entry name" value="Glucose-6-phosphate isomerase like protein, domain 1"/>
    <property type="match status" value="1"/>
</dbReference>
<dbReference type="PANTHER" id="PTHR30514:SF18">
    <property type="entry name" value="RPIR-FAMILY TRANSCRIPTIONAL REGULATOR"/>
    <property type="match status" value="1"/>
</dbReference>
<dbReference type="Gene3D" id="1.10.10.10">
    <property type="entry name" value="Winged helix-like DNA-binding domain superfamily/Winged helix DNA-binding domain"/>
    <property type="match status" value="1"/>
</dbReference>
<dbReference type="InterPro" id="IPR035472">
    <property type="entry name" value="RpiR-like_SIS"/>
</dbReference>
<protein>
    <submittedName>
        <fullName evidence="7">Transcriptional regulator</fullName>
    </submittedName>
</protein>
<dbReference type="InterPro" id="IPR009057">
    <property type="entry name" value="Homeodomain-like_sf"/>
</dbReference>
<evidence type="ECO:0000256" key="1">
    <source>
        <dbReference type="ARBA" id="ARBA00023015"/>
    </source>
</evidence>
<dbReference type="InterPro" id="IPR036388">
    <property type="entry name" value="WH-like_DNA-bd_sf"/>
</dbReference>
<dbReference type="RefSeq" id="WP_014752032.1">
    <property type="nucleotide sequence ID" value="NC_017964.1"/>
</dbReference>
<keyword evidence="1" id="KW-0805">Transcription regulation</keyword>
<dbReference type="GO" id="GO:0003677">
    <property type="term" value="F:DNA binding"/>
    <property type="evidence" value="ECO:0007669"/>
    <property type="project" value="UniProtKB-KW"/>
</dbReference>
<dbReference type="AlphaFoldDB" id="I3UG03"/>
<dbReference type="GO" id="GO:0003700">
    <property type="term" value="F:DNA-binding transcription factor activity"/>
    <property type="evidence" value="ECO:0007669"/>
    <property type="project" value="InterPro"/>
</dbReference>
<gene>
    <name evidence="7" type="ordered locus">TKWG_21180</name>
</gene>